<evidence type="ECO:0000313" key="3">
    <source>
        <dbReference type="EMBL" id="ACZ40758.1"/>
    </source>
</evidence>
<dbReference type="eggNOG" id="ENOG5032SXZ">
    <property type="taxonomic scope" value="Bacteria"/>
</dbReference>
<feature type="transmembrane region" description="Helical" evidence="1">
    <location>
        <begin position="394"/>
        <end position="414"/>
    </location>
</feature>
<dbReference type="OrthoDB" id="160589at2"/>
<feature type="transmembrane region" description="Helical" evidence="1">
    <location>
        <begin position="98"/>
        <end position="117"/>
    </location>
</feature>
<dbReference type="EMBL" id="CP001824">
    <property type="protein sequence ID" value="ACZ40758.1"/>
    <property type="molecule type" value="Genomic_DNA"/>
</dbReference>
<organism evidence="3 4">
    <name type="scientific">Sphaerobacter thermophilus (strain ATCC 49802 / DSM 20745 / KCCM 41009 / NCIMB 13125 / S 6022)</name>
    <dbReference type="NCBI Taxonomy" id="479434"/>
    <lineage>
        <taxon>Bacteria</taxon>
        <taxon>Pseudomonadati</taxon>
        <taxon>Thermomicrobiota</taxon>
        <taxon>Thermomicrobia</taxon>
        <taxon>Sphaerobacterales</taxon>
        <taxon>Sphaerobacterineae</taxon>
        <taxon>Sphaerobacteraceae</taxon>
        <taxon>Sphaerobacter</taxon>
    </lineage>
</organism>
<dbReference type="HOGENOM" id="CLU_495121_0_0_0"/>
<feature type="transmembrane region" description="Helical" evidence="1">
    <location>
        <begin position="222"/>
        <end position="244"/>
    </location>
</feature>
<accession>D1CAB5</accession>
<dbReference type="RefSeq" id="WP_012873793.1">
    <property type="nucleotide sequence ID" value="NC_013524.1"/>
</dbReference>
<evidence type="ECO:0000256" key="1">
    <source>
        <dbReference type="SAM" id="Phobius"/>
    </source>
</evidence>
<protein>
    <recommendedName>
        <fullName evidence="2">DUF5671 domain-containing protein</fullName>
    </recommendedName>
</protein>
<dbReference type="InterPro" id="IPR043728">
    <property type="entry name" value="DUF5671"/>
</dbReference>
<reference evidence="3 4" key="2">
    <citation type="journal article" date="2010" name="Stand. Genomic Sci.">
        <title>Complete genome sequence of Desulfohalobium retbaense type strain (HR(100)).</title>
        <authorList>
            <person name="Spring S."/>
            <person name="Nolan M."/>
            <person name="Lapidus A."/>
            <person name="Glavina Del Rio T."/>
            <person name="Copeland A."/>
            <person name="Tice H."/>
            <person name="Cheng J.F."/>
            <person name="Lucas S."/>
            <person name="Land M."/>
            <person name="Chen F."/>
            <person name="Bruce D."/>
            <person name="Goodwin L."/>
            <person name="Pitluck S."/>
            <person name="Ivanova N."/>
            <person name="Mavromatis K."/>
            <person name="Mikhailova N."/>
            <person name="Pati A."/>
            <person name="Chen A."/>
            <person name="Palaniappan K."/>
            <person name="Hauser L."/>
            <person name="Chang Y.J."/>
            <person name="Jeffries C.D."/>
            <person name="Munk C."/>
            <person name="Kiss H."/>
            <person name="Chain P."/>
            <person name="Han C."/>
            <person name="Brettin T."/>
            <person name="Detter J.C."/>
            <person name="Schuler E."/>
            <person name="Goker M."/>
            <person name="Rohde M."/>
            <person name="Bristow J."/>
            <person name="Eisen J.A."/>
            <person name="Markowitz V."/>
            <person name="Hugenholtz P."/>
            <person name="Kyrpides N.C."/>
            <person name="Klenk H.P."/>
        </authorList>
    </citation>
    <scope>NUCLEOTIDE SEQUENCE [LARGE SCALE GENOMIC DNA]</scope>
    <source>
        <strain evidence="4">ATCC 49802 / DSM 20745 / S 6022</strain>
    </source>
</reference>
<feature type="transmembrane region" description="Helical" evidence="1">
    <location>
        <begin position="349"/>
        <end position="374"/>
    </location>
</feature>
<gene>
    <name evidence="3" type="ordered locus">Sthe_3358</name>
</gene>
<feature type="transmembrane region" description="Helical" evidence="1">
    <location>
        <begin position="435"/>
        <end position="457"/>
    </location>
</feature>
<dbReference type="AlphaFoldDB" id="D1CAB5"/>
<feature type="transmembrane region" description="Helical" evidence="1">
    <location>
        <begin position="316"/>
        <end position="337"/>
    </location>
</feature>
<keyword evidence="4" id="KW-1185">Reference proteome</keyword>
<feature type="transmembrane region" description="Helical" evidence="1">
    <location>
        <begin position="137"/>
        <end position="156"/>
    </location>
</feature>
<keyword evidence="1" id="KW-0812">Transmembrane</keyword>
<name>D1CAB5_SPHTD</name>
<dbReference type="InParanoid" id="D1CAB5"/>
<evidence type="ECO:0000313" key="4">
    <source>
        <dbReference type="Proteomes" id="UP000002027"/>
    </source>
</evidence>
<proteinExistence type="predicted"/>
<dbReference type="KEGG" id="sti:Sthe_3358"/>
<feature type="transmembrane region" description="Helical" evidence="1">
    <location>
        <begin position="265"/>
        <end position="286"/>
    </location>
</feature>
<feature type="domain" description="DUF5671" evidence="2">
    <location>
        <begin position="6"/>
        <end position="147"/>
    </location>
</feature>
<feature type="transmembrane region" description="Helical" evidence="1">
    <location>
        <begin position="7"/>
        <end position="37"/>
    </location>
</feature>
<feature type="transmembrane region" description="Helical" evidence="1">
    <location>
        <begin position="177"/>
        <end position="202"/>
    </location>
</feature>
<keyword evidence="1" id="KW-1133">Transmembrane helix</keyword>
<feature type="transmembrane region" description="Helical" evidence="1">
    <location>
        <begin position="477"/>
        <end position="497"/>
    </location>
</feature>
<dbReference type="Proteomes" id="UP000002027">
    <property type="component" value="Chromosome 2"/>
</dbReference>
<feature type="domain" description="DUF5671" evidence="2">
    <location>
        <begin position="348"/>
        <end position="488"/>
    </location>
</feature>
<feature type="transmembrane region" description="Helical" evidence="1">
    <location>
        <begin position="57"/>
        <end position="77"/>
    </location>
</feature>
<sequence>MQIARRLYIYFIAAVSLAMLAVGLMNLLRIGLAQIAIALGWSEVILEPGEAIRRQVSLWAAVSIVALPVWLLHWWLAERAALRPDAEGEAERGSTVRALYVSAVLAGSFIAWFFAGTALVRRLLGEVLDAPEPTGSLAGPLALVLVSASIWVYHAGVRRGDAAAVEMRGAAAWAPRLYRYAAAFIGALQLLFELGTLFRLIIEVLLPQETILPADTWWRGLLAAGVASVVVGLLAWAGHWGASLELLRQPGWRGLSERASVLRRAYLYVMILVGVVATLGFTAVFLNEAFAWALGVAPRPAGDALARRLLDPLARALPFAAAWAYHRRIVLAEAATMTEAPLQASVRRIYTYGVAFVGLGFGSVGLAYLLGLLLDAVLGGTRVVTAPPDWWRRQVALFVALTLVGTGAWLWHWYTAARRVSADPAGERGATTRRVYLFATLAASLVAVLVSLAVTLYRILTVLLGVGSARGVVSDVSAALGVFVVAAALLAYHGMVLRDDLRERRAEAVGEKVLPLLLTGPPDADLAGVLDNLRDHLPEGYTLRPRIERE</sequence>
<feature type="domain" description="DUF5671" evidence="2">
    <location>
        <begin position="176"/>
        <end position="321"/>
    </location>
</feature>
<evidence type="ECO:0000259" key="2">
    <source>
        <dbReference type="Pfam" id="PF18920"/>
    </source>
</evidence>
<dbReference type="Pfam" id="PF18920">
    <property type="entry name" value="DUF5671"/>
    <property type="match status" value="3"/>
</dbReference>
<reference evidence="4" key="1">
    <citation type="submission" date="2009-11" db="EMBL/GenBank/DDBJ databases">
        <title>The complete chromosome 2 of Sphaerobacter thermophilus DSM 20745.</title>
        <authorList>
            <person name="Lucas S."/>
            <person name="Copeland A."/>
            <person name="Lapidus A."/>
            <person name="Glavina del Rio T."/>
            <person name="Dalin E."/>
            <person name="Tice H."/>
            <person name="Bruce D."/>
            <person name="Goodwin L."/>
            <person name="Pitluck S."/>
            <person name="Kyrpides N."/>
            <person name="Mavromatis K."/>
            <person name="Ivanova N."/>
            <person name="Mikhailova N."/>
            <person name="LaButti K.M."/>
            <person name="Clum A."/>
            <person name="Sun H.I."/>
            <person name="Brettin T."/>
            <person name="Detter J.C."/>
            <person name="Han C."/>
            <person name="Larimer F."/>
            <person name="Land M."/>
            <person name="Hauser L."/>
            <person name="Markowitz V."/>
            <person name="Cheng J.F."/>
            <person name="Hugenholtz P."/>
            <person name="Woyke T."/>
            <person name="Wu D."/>
            <person name="Steenblock K."/>
            <person name="Schneider S."/>
            <person name="Pukall R."/>
            <person name="Goeker M."/>
            <person name="Klenk H.P."/>
            <person name="Eisen J.A."/>
        </authorList>
    </citation>
    <scope>NUCLEOTIDE SEQUENCE [LARGE SCALE GENOMIC DNA]</scope>
    <source>
        <strain evidence="4">ATCC 49802 / DSM 20745 / S 6022</strain>
    </source>
</reference>
<keyword evidence="1" id="KW-0472">Membrane</keyword>